<dbReference type="Pfam" id="PF00174">
    <property type="entry name" value="Oxidored_molyb"/>
    <property type="match status" value="1"/>
</dbReference>
<proteinExistence type="inferred from homology"/>
<evidence type="ECO:0000313" key="2">
    <source>
        <dbReference type="Proteomes" id="UP001548189"/>
    </source>
</evidence>
<dbReference type="Gene3D" id="3.90.420.10">
    <property type="entry name" value="Oxidoreductase, molybdopterin-binding domain"/>
    <property type="match status" value="1"/>
</dbReference>
<dbReference type="EMBL" id="JBEVCJ010000015">
    <property type="protein sequence ID" value="MET1255930.1"/>
    <property type="molecule type" value="Genomic_DNA"/>
</dbReference>
<dbReference type="InterPro" id="IPR000572">
    <property type="entry name" value="OxRdtase_Mopterin-bd_dom"/>
</dbReference>
<dbReference type="GO" id="GO:0016491">
    <property type="term" value="F:oxidoreductase activity"/>
    <property type="evidence" value="ECO:0007669"/>
    <property type="project" value="UniProtKB-KW"/>
</dbReference>
<accession>A0ABV2BVG0</accession>
<dbReference type="EC" id="1.8.5.-" evidence="1"/>
<dbReference type="Proteomes" id="UP001548189">
    <property type="component" value="Unassembled WGS sequence"/>
</dbReference>
<sequence>MKFNSDEKEFSVTSENLFWKRREFIRSLVGGAASFGLGYAFYAGADSKNNLQGKALQDQLSSEYVITHHNNFYEFSTSKQKPAEMAKDFKPGDDWKIEIGGEVENGGSYSLGDIKSWVNQEERIYRLRCVEAWSMVVPWYGFQLSQLIERVKPTAKAKFVEFKTLHDSKVFPGQKRGTFGMHTLPWPYSEGITMAEAMNPLAFIATGVYGKNLPGQNGAPVRLVLPWKYGFKSIKSIVSIRFTTRQPESTWNKRAPNEYGFYANVNPKVDHPRWSQATERRISDESFFGVKKIPTKMFNGYGDYVSELYKGIDLTRYF</sequence>
<dbReference type="PANTHER" id="PTHR43032">
    <property type="entry name" value="PROTEIN-METHIONINE-SULFOXIDE REDUCTASE"/>
    <property type="match status" value="1"/>
</dbReference>
<dbReference type="PANTHER" id="PTHR43032:SF3">
    <property type="entry name" value="PROTEIN-METHIONINE-SULFOXIDE REDUCTASE CATALYTIC SUBUNIT MSRP"/>
    <property type="match status" value="1"/>
</dbReference>
<comment type="caution">
    <text evidence="1">The sequence shown here is derived from an EMBL/GenBank/DDBJ whole genome shotgun (WGS) entry which is preliminary data.</text>
</comment>
<dbReference type="InterPro" id="IPR036374">
    <property type="entry name" value="OxRdtase_Mopterin-bd_sf"/>
</dbReference>
<reference evidence="1 2" key="1">
    <citation type="submission" date="2024-06" db="EMBL/GenBank/DDBJ databases">
        <authorList>
            <person name="Li F."/>
        </authorList>
    </citation>
    <scope>NUCLEOTIDE SEQUENCE [LARGE SCALE GENOMIC DNA]</scope>
    <source>
        <strain evidence="1 2">GXAS 311</strain>
    </source>
</reference>
<dbReference type="SUPFAM" id="SSF56524">
    <property type="entry name" value="Oxidoreductase molybdopterin-binding domain"/>
    <property type="match status" value="1"/>
</dbReference>
<name>A0ABV2BVG0_9GAMM</name>
<evidence type="ECO:0000313" key="1">
    <source>
        <dbReference type="EMBL" id="MET1255930.1"/>
    </source>
</evidence>
<gene>
    <name evidence="1" type="primary">msrP</name>
    <name evidence="1" type="ORF">ABVT43_12390</name>
</gene>
<dbReference type="InterPro" id="IPR022867">
    <property type="entry name" value="MsrP"/>
</dbReference>
<keyword evidence="1" id="KW-0560">Oxidoreductase</keyword>
<protein>
    <submittedName>
        <fullName evidence="1">Protein-methionine-sulfoxide reductase catalytic subunit MsrP</fullName>
        <ecNumber evidence="1">1.8.5.-</ecNumber>
    </submittedName>
</protein>
<organism evidence="1 2">
    <name type="scientific">Aliikangiella maris</name>
    <dbReference type="NCBI Taxonomy" id="3162458"/>
    <lineage>
        <taxon>Bacteria</taxon>
        <taxon>Pseudomonadati</taxon>
        <taxon>Pseudomonadota</taxon>
        <taxon>Gammaproteobacteria</taxon>
        <taxon>Oceanospirillales</taxon>
        <taxon>Pleioneaceae</taxon>
        <taxon>Aliikangiella</taxon>
    </lineage>
</organism>
<dbReference type="NCBIfam" id="NF003767">
    <property type="entry name" value="PRK05363.1"/>
    <property type="match status" value="1"/>
</dbReference>
<keyword evidence="2" id="KW-1185">Reference proteome</keyword>
<dbReference type="HAMAP" id="MF_01206">
    <property type="entry name" value="MsrP"/>
    <property type="match status" value="1"/>
</dbReference>